<evidence type="ECO:0000313" key="3">
    <source>
        <dbReference type="Proteomes" id="UP000318053"/>
    </source>
</evidence>
<evidence type="ECO:0008006" key="4">
    <source>
        <dbReference type="Google" id="ProtNLM"/>
    </source>
</evidence>
<accession>A0A5C5XA61</accession>
<feature type="chain" id="PRO_5022680597" description="SLA1 homology domain-containing protein" evidence="1">
    <location>
        <begin position="25"/>
        <end position="474"/>
    </location>
</feature>
<comment type="caution">
    <text evidence="2">The sequence shown here is derived from an EMBL/GenBank/DDBJ whole genome shotgun (WGS) entry which is preliminary data.</text>
</comment>
<sequence length="474" mass="54385" precursor="true">MKRFFQPHWLGMIFGYFVTVSALAAPPEDRETTLHLTITPSVPTQPLLQHRFVFTVPEQTTGNAAVKYGKVFAEQQAFVRYDDYWLREHELRKMSLAELKHDKVAQYLASYPMLFDNIHSGAICETCDWQLPIRRTPFYEILLPEIQQVRSFARMLIIRARLQIAEGDFDGAIATMRDGFGLARHVADAPVFINPAIGAQMVRNLCRVAMELQQQPDAPNLIWAWTTMADPFIDFRRGMEGSLYGVELSFDFVQHFDSDDFTKEYWDAQLRQVWEMIVDGDDELAKSLGAIETWSNHAYPLAKKRLIASGIPADVVEKMPVSRVILRQSYHEYQQQLQHRYRWTFLPYNEAKEQLKEEQNLMQSSGDILPLEKAFSINFGSLLDADFGTRSYLALLQNIEAIRWHAALNDGQLPESLDQVTVAPVPLDPLTGERFRYELDGDTAIITAVWENDQPNRFEVQVADSTQNATPKSD</sequence>
<gene>
    <name evidence="2" type="ORF">CA85_39870</name>
</gene>
<feature type="signal peptide" evidence="1">
    <location>
        <begin position="1"/>
        <end position="24"/>
    </location>
</feature>
<dbReference type="OrthoDB" id="278035at2"/>
<name>A0A5C5XA61_9BACT</name>
<protein>
    <recommendedName>
        <fullName evidence="4">SLA1 homology domain-containing protein</fullName>
    </recommendedName>
</protein>
<evidence type="ECO:0000313" key="2">
    <source>
        <dbReference type="EMBL" id="TWT59291.1"/>
    </source>
</evidence>
<proteinExistence type="predicted"/>
<dbReference type="EMBL" id="SJPK01000011">
    <property type="protein sequence ID" value="TWT59291.1"/>
    <property type="molecule type" value="Genomic_DNA"/>
</dbReference>
<dbReference type="AlphaFoldDB" id="A0A5C5XA61"/>
<keyword evidence="3" id="KW-1185">Reference proteome</keyword>
<evidence type="ECO:0000256" key="1">
    <source>
        <dbReference type="SAM" id="SignalP"/>
    </source>
</evidence>
<dbReference type="Proteomes" id="UP000318053">
    <property type="component" value="Unassembled WGS sequence"/>
</dbReference>
<organism evidence="2 3">
    <name type="scientific">Allorhodopirellula solitaria</name>
    <dbReference type="NCBI Taxonomy" id="2527987"/>
    <lineage>
        <taxon>Bacteria</taxon>
        <taxon>Pseudomonadati</taxon>
        <taxon>Planctomycetota</taxon>
        <taxon>Planctomycetia</taxon>
        <taxon>Pirellulales</taxon>
        <taxon>Pirellulaceae</taxon>
        <taxon>Allorhodopirellula</taxon>
    </lineage>
</organism>
<dbReference type="RefSeq" id="WP_146392872.1">
    <property type="nucleotide sequence ID" value="NZ_SJPK01000011.1"/>
</dbReference>
<keyword evidence="1" id="KW-0732">Signal</keyword>
<reference evidence="2 3" key="1">
    <citation type="submission" date="2019-02" db="EMBL/GenBank/DDBJ databases">
        <title>Deep-cultivation of Planctomycetes and their phenomic and genomic characterization uncovers novel biology.</title>
        <authorList>
            <person name="Wiegand S."/>
            <person name="Jogler M."/>
            <person name="Boedeker C."/>
            <person name="Pinto D."/>
            <person name="Vollmers J."/>
            <person name="Rivas-Marin E."/>
            <person name="Kohn T."/>
            <person name="Peeters S.H."/>
            <person name="Heuer A."/>
            <person name="Rast P."/>
            <person name="Oberbeckmann S."/>
            <person name="Bunk B."/>
            <person name="Jeske O."/>
            <person name="Meyerdierks A."/>
            <person name="Storesund J.E."/>
            <person name="Kallscheuer N."/>
            <person name="Luecker S."/>
            <person name="Lage O.M."/>
            <person name="Pohl T."/>
            <person name="Merkel B.J."/>
            <person name="Hornburger P."/>
            <person name="Mueller R.-W."/>
            <person name="Bruemmer F."/>
            <person name="Labrenz M."/>
            <person name="Spormann A.M."/>
            <person name="Op Den Camp H."/>
            <person name="Overmann J."/>
            <person name="Amann R."/>
            <person name="Jetten M.S.M."/>
            <person name="Mascher T."/>
            <person name="Medema M.H."/>
            <person name="Devos D.P."/>
            <person name="Kaster A.-K."/>
            <person name="Ovreas L."/>
            <person name="Rohde M."/>
            <person name="Galperin M.Y."/>
            <person name="Jogler C."/>
        </authorList>
    </citation>
    <scope>NUCLEOTIDE SEQUENCE [LARGE SCALE GENOMIC DNA]</scope>
    <source>
        <strain evidence="2 3">CA85</strain>
    </source>
</reference>